<dbReference type="InterPro" id="IPR016040">
    <property type="entry name" value="NAD(P)-bd_dom"/>
</dbReference>
<dbReference type="Proteomes" id="UP001320122">
    <property type="component" value="Unassembled WGS sequence"/>
</dbReference>
<dbReference type="RefSeq" id="WP_234275212.1">
    <property type="nucleotide sequence ID" value="NZ_JABFTT010000014.1"/>
</dbReference>
<dbReference type="PANTHER" id="PTHR15020">
    <property type="entry name" value="FLAVIN REDUCTASE-RELATED"/>
    <property type="match status" value="1"/>
</dbReference>
<organism evidence="2 3">
    <name type="scientific">Billgrantia zhangzhouensis</name>
    <dbReference type="NCBI Taxonomy" id="2733481"/>
    <lineage>
        <taxon>Bacteria</taxon>
        <taxon>Pseudomonadati</taxon>
        <taxon>Pseudomonadota</taxon>
        <taxon>Gammaproteobacteria</taxon>
        <taxon>Oceanospirillales</taxon>
        <taxon>Halomonadaceae</taxon>
        <taxon>Billgrantia</taxon>
    </lineage>
</organism>
<gene>
    <name evidence="2" type="ORF">HOP51_17475</name>
</gene>
<evidence type="ECO:0000313" key="3">
    <source>
        <dbReference type="Proteomes" id="UP001320122"/>
    </source>
</evidence>
<feature type="domain" description="NAD(P)-binding" evidence="1">
    <location>
        <begin position="8"/>
        <end position="195"/>
    </location>
</feature>
<dbReference type="SUPFAM" id="SSF51735">
    <property type="entry name" value="NAD(P)-binding Rossmann-fold domains"/>
    <property type="match status" value="1"/>
</dbReference>
<comment type="caution">
    <text evidence="2">The sequence shown here is derived from an EMBL/GenBank/DDBJ whole genome shotgun (WGS) entry which is preliminary data.</text>
</comment>
<evidence type="ECO:0000313" key="2">
    <source>
        <dbReference type="EMBL" id="MCE8021890.1"/>
    </source>
</evidence>
<reference evidence="2 3" key="1">
    <citation type="journal article" date="2021" name="Front. Microbiol.">
        <title>Aerobic Denitrification and Heterotrophic Sulfur Oxidation in the Genus Halomonas Revealed by Six Novel Species Characterizations and Genome-Based Analysis.</title>
        <authorList>
            <person name="Wang L."/>
            <person name="Shao Z."/>
        </authorList>
    </citation>
    <scope>NUCLEOTIDE SEQUENCE [LARGE SCALE GENOMIC DNA]</scope>
    <source>
        <strain evidence="2 3">MCCC 1A11036</strain>
    </source>
</reference>
<dbReference type="Gene3D" id="3.40.50.720">
    <property type="entry name" value="NAD(P)-binding Rossmann-like Domain"/>
    <property type="match status" value="1"/>
</dbReference>
<sequence>MTATLIFGASRGTGLEVARCLRERDCRVVALVRPTSEQAPLVSLGVECVIGDVLSTHDVRRAFRRLGDGGRVVSTLSGLTPEGVYTDEEGNRQVIEVARDYSPRRIILVTSIGCGEMAPYRSPRAIEAFGRVVDAKTRAEEALRASGLPFTILRPGGLKSEPATGRGILSTDPAIHGFIHRTDLAKLVTTVLDDPRTQGGVYAAVDRDQARCANPINPVVL</sequence>
<dbReference type="CDD" id="cd05243">
    <property type="entry name" value="SDR_a5"/>
    <property type="match status" value="1"/>
</dbReference>
<proteinExistence type="predicted"/>
<dbReference type="PANTHER" id="PTHR15020:SF45">
    <property type="entry name" value="NAD(P)-BINDING DOMAIN-CONTAINING PROTEIN"/>
    <property type="match status" value="1"/>
</dbReference>
<accession>A0ABS9AJB9</accession>
<keyword evidence="3" id="KW-1185">Reference proteome</keyword>
<dbReference type="Pfam" id="PF13460">
    <property type="entry name" value="NAD_binding_10"/>
    <property type="match status" value="1"/>
</dbReference>
<dbReference type="InterPro" id="IPR036291">
    <property type="entry name" value="NAD(P)-bd_dom_sf"/>
</dbReference>
<evidence type="ECO:0000259" key="1">
    <source>
        <dbReference type="Pfam" id="PF13460"/>
    </source>
</evidence>
<protein>
    <submittedName>
        <fullName evidence="2">SDR family oxidoreductase</fullName>
    </submittedName>
</protein>
<dbReference type="EMBL" id="JABFTT010000014">
    <property type="protein sequence ID" value="MCE8021890.1"/>
    <property type="molecule type" value="Genomic_DNA"/>
</dbReference>
<name>A0ABS9AJB9_9GAMM</name>